<dbReference type="Proteomes" id="UP000280344">
    <property type="component" value="Chromosome"/>
</dbReference>
<evidence type="ECO:0000256" key="3">
    <source>
        <dbReference type="ARBA" id="ARBA00023125"/>
    </source>
</evidence>
<evidence type="ECO:0000256" key="1">
    <source>
        <dbReference type="ARBA" id="ARBA00011046"/>
    </source>
</evidence>
<dbReference type="AlphaFoldDB" id="A0A3Q9G3G5"/>
<sequence>MNILWENGPATVRDIIGHIETEPAYTTVATVLANLDKKALVSISRSRRRTTYAAGMSRAEFEARQMACVLQSSPDPESSMLHFVDAMNEADLEILRKYLQAKAEGNA</sequence>
<dbReference type="InterPro" id="IPR036390">
    <property type="entry name" value="WH_DNA-bd_sf"/>
</dbReference>
<dbReference type="OrthoDB" id="9813987at2"/>
<evidence type="ECO:0000313" key="5">
    <source>
        <dbReference type="EMBL" id="AZQ78095.1"/>
    </source>
</evidence>
<keyword evidence="2" id="KW-0805">Transcription regulation</keyword>
<proteinExistence type="inferred from homology"/>
<comment type="similarity">
    <text evidence="1">Belongs to the BlaI transcriptional regulatory family.</text>
</comment>
<protein>
    <submittedName>
        <fullName evidence="5">MarR family transcriptional regulator</fullName>
    </submittedName>
</protein>
<evidence type="ECO:0000256" key="4">
    <source>
        <dbReference type="ARBA" id="ARBA00023163"/>
    </source>
</evidence>
<dbReference type="Pfam" id="PF03965">
    <property type="entry name" value="Penicillinase_R"/>
    <property type="match status" value="1"/>
</dbReference>
<dbReference type="Gene3D" id="1.10.10.10">
    <property type="entry name" value="Winged helix-like DNA-binding domain superfamily/Winged helix DNA-binding domain"/>
    <property type="match status" value="1"/>
</dbReference>
<dbReference type="InterPro" id="IPR036388">
    <property type="entry name" value="WH-like_DNA-bd_sf"/>
</dbReference>
<dbReference type="EMBL" id="CP034593">
    <property type="protein sequence ID" value="AZQ78095.1"/>
    <property type="molecule type" value="Genomic_DNA"/>
</dbReference>
<evidence type="ECO:0000256" key="2">
    <source>
        <dbReference type="ARBA" id="ARBA00023015"/>
    </source>
</evidence>
<keyword evidence="3" id="KW-0238">DNA-binding</keyword>
<dbReference type="InterPro" id="IPR005650">
    <property type="entry name" value="BlaI_family"/>
</dbReference>
<reference evidence="5 6" key="1">
    <citation type="submission" date="2018-12" db="EMBL/GenBank/DDBJ databases">
        <title>Complete genome sequence of Flaviflexus sp. H23T48.</title>
        <authorList>
            <person name="Bae J.-W."/>
            <person name="Lee J.-Y."/>
        </authorList>
    </citation>
    <scope>NUCLEOTIDE SEQUENCE [LARGE SCALE GENOMIC DNA]</scope>
    <source>
        <strain evidence="5 6">H23T48</strain>
    </source>
</reference>
<dbReference type="GO" id="GO:0003677">
    <property type="term" value="F:DNA binding"/>
    <property type="evidence" value="ECO:0007669"/>
    <property type="project" value="UniProtKB-KW"/>
</dbReference>
<name>A0A3Q9G3G5_9ACTO</name>
<accession>A0A3Q9G3G5</accession>
<evidence type="ECO:0000313" key="6">
    <source>
        <dbReference type="Proteomes" id="UP000280344"/>
    </source>
</evidence>
<keyword evidence="6" id="KW-1185">Reference proteome</keyword>
<dbReference type="SUPFAM" id="SSF46785">
    <property type="entry name" value="Winged helix' DNA-binding domain"/>
    <property type="match status" value="1"/>
</dbReference>
<gene>
    <name evidence="5" type="ORF">EJ997_01635</name>
</gene>
<keyword evidence="4" id="KW-0804">Transcription</keyword>
<organism evidence="5 6">
    <name type="scientific">Flaviflexus ciconiae</name>
    <dbReference type="NCBI Taxonomy" id="2496867"/>
    <lineage>
        <taxon>Bacteria</taxon>
        <taxon>Bacillati</taxon>
        <taxon>Actinomycetota</taxon>
        <taxon>Actinomycetes</taxon>
        <taxon>Actinomycetales</taxon>
        <taxon>Actinomycetaceae</taxon>
        <taxon>Flaviflexus</taxon>
    </lineage>
</organism>
<dbReference type="KEGG" id="flh:EJ997_01635"/>
<dbReference type="GO" id="GO:0045892">
    <property type="term" value="P:negative regulation of DNA-templated transcription"/>
    <property type="evidence" value="ECO:0007669"/>
    <property type="project" value="InterPro"/>
</dbReference>